<dbReference type="HOGENOM" id="CLU_1254987_0_0_0"/>
<dbReference type="EMBL" id="CP001848">
    <property type="protein sequence ID" value="ADB17307.1"/>
    <property type="molecule type" value="Genomic_DNA"/>
</dbReference>
<dbReference type="STRING" id="530564.Psta_2638"/>
<dbReference type="AlphaFoldDB" id="D2R6K7"/>
<reference evidence="2 3" key="1">
    <citation type="journal article" date="2009" name="Stand. Genomic Sci.">
        <title>Complete genome sequence of Pirellula staleyi type strain (ATCC 27377).</title>
        <authorList>
            <person name="Clum A."/>
            <person name="Tindall B.J."/>
            <person name="Sikorski J."/>
            <person name="Ivanova N."/>
            <person name="Mavrommatis K."/>
            <person name="Lucas S."/>
            <person name="Glavina del Rio T."/>
            <person name="Nolan M."/>
            <person name="Chen F."/>
            <person name="Tice H."/>
            <person name="Pitluck S."/>
            <person name="Cheng J.F."/>
            <person name="Chertkov O."/>
            <person name="Brettin T."/>
            <person name="Han C."/>
            <person name="Detter J.C."/>
            <person name="Kuske C."/>
            <person name="Bruce D."/>
            <person name="Goodwin L."/>
            <person name="Ovchinikova G."/>
            <person name="Pati A."/>
            <person name="Mikhailova N."/>
            <person name="Chen A."/>
            <person name="Palaniappan K."/>
            <person name="Land M."/>
            <person name="Hauser L."/>
            <person name="Chang Y.J."/>
            <person name="Jeffries C.D."/>
            <person name="Chain P."/>
            <person name="Rohde M."/>
            <person name="Goker M."/>
            <person name="Bristow J."/>
            <person name="Eisen J.A."/>
            <person name="Markowitz V."/>
            <person name="Hugenholtz P."/>
            <person name="Kyrpides N.C."/>
            <person name="Klenk H.P."/>
            <person name="Lapidus A."/>
        </authorList>
    </citation>
    <scope>NUCLEOTIDE SEQUENCE [LARGE SCALE GENOMIC DNA]</scope>
    <source>
        <strain evidence="3">ATCC 27377 / DSM 6068 / ICPB 4128</strain>
    </source>
</reference>
<dbReference type="eggNOG" id="ENOG5032Y1B">
    <property type="taxonomic scope" value="Bacteria"/>
</dbReference>
<proteinExistence type="predicted"/>
<sequence precursor="true">MTHKNPTARLQLLALASILVFTTSSIGCRGNGYGDRGLVLGGLAGALTGAAIGDGSGNALPGAVVGSAVGAFTGAAIGDGIDADLARSQAEIEARMGRRISGAATIEDVIAMSKAGLSDEVINTHIRASGVSRPLAVNDLIALRDQGVSDAVIKTMQQTPQPTAAQPVAYAPAGGSRQVIVEHHYDTYCPPPPPFWYHHHPRHCGPPRRPGVAWGFSIAR</sequence>
<dbReference type="KEGG" id="psl:Psta_2638"/>
<dbReference type="Pfam" id="PF13488">
    <property type="entry name" value="Gly-zipper_Omp"/>
    <property type="match status" value="1"/>
</dbReference>
<gene>
    <name evidence="2" type="ordered locus">Psta_2638</name>
</gene>
<organism evidence="2 3">
    <name type="scientific">Pirellula staleyi (strain ATCC 27377 / DSM 6068 / ICPB 4128)</name>
    <name type="common">Pirella staleyi</name>
    <dbReference type="NCBI Taxonomy" id="530564"/>
    <lineage>
        <taxon>Bacteria</taxon>
        <taxon>Pseudomonadati</taxon>
        <taxon>Planctomycetota</taxon>
        <taxon>Planctomycetia</taxon>
        <taxon>Pirellulales</taxon>
        <taxon>Pirellulaceae</taxon>
        <taxon>Pirellula</taxon>
    </lineage>
</organism>
<name>D2R6K7_PIRSD</name>
<accession>D2R6K7</accession>
<evidence type="ECO:0000259" key="1">
    <source>
        <dbReference type="Pfam" id="PF13488"/>
    </source>
</evidence>
<dbReference type="PROSITE" id="PS51257">
    <property type="entry name" value="PROKAR_LIPOPROTEIN"/>
    <property type="match status" value="1"/>
</dbReference>
<dbReference type="Proteomes" id="UP000001887">
    <property type="component" value="Chromosome"/>
</dbReference>
<dbReference type="InterPro" id="IPR039567">
    <property type="entry name" value="Gly-zipper"/>
</dbReference>
<protein>
    <recommendedName>
        <fullName evidence="1">Glycine zipper domain-containing protein</fullName>
    </recommendedName>
</protein>
<evidence type="ECO:0000313" key="3">
    <source>
        <dbReference type="Proteomes" id="UP000001887"/>
    </source>
</evidence>
<evidence type="ECO:0000313" key="2">
    <source>
        <dbReference type="EMBL" id="ADB17307.1"/>
    </source>
</evidence>
<feature type="domain" description="Glycine zipper" evidence="1">
    <location>
        <begin position="41"/>
        <end position="84"/>
    </location>
</feature>
<keyword evidence="3" id="KW-1185">Reference proteome</keyword>